<name>A0AAP0BXQ5_9ASPA</name>
<dbReference type="Pfam" id="PF13534">
    <property type="entry name" value="Fer4_17"/>
    <property type="match status" value="1"/>
</dbReference>
<comment type="similarity">
    <text evidence="6">Belongs to the succinate dehydrogenase/fumarate reductase iron-sulfur protein family.</text>
</comment>
<dbReference type="NCBIfam" id="TIGR00384">
    <property type="entry name" value="dhsB"/>
    <property type="match status" value="1"/>
</dbReference>
<dbReference type="PROSITE" id="PS51379">
    <property type="entry name" value="4FE4S_FER_2"/>
    <property type="match status" value="1"/>
</dbReference>
<evidence type="ECO:0000256" key="9">
    <source>
        <dbReference type="ARBA" id="ARBA00022448"/>
    </source>
</evidence>
<evidence type="ECO:0000256" key="11">
    <source>
        <dbReference type="ARBA" id="ARBA00022532"/>
    </source>
</evidence>
<evidence type="ECO:0000259" key="22">
    <source>
        <dbReference type="PROSITE" id="PS51379"/>
    </source>
</evidence>
<protein>
    <recommendedName>
        <fullName evidence="8">succinate dehydrogenase</fullName>
        <ecNumber evidence="8">1.3.5.1</ecNumber>
    </recommendedName>
    <alternativeName>
        <fullName evidence="19">Iron-sulfur subunit of complex II</fullName>
    </alternativeName>
</protein>
<comment type="catalytic activity">
    <reaction evidence="21">
        <text>a quinone + succinate = fumarate + a quinol</text>
        <dbReference type="Rhea" id="RHEA:40523"/>
        <dbReference type="ChEBI" id="CHEBI:24646"/>
        <dbReference type="ChEBI" id="CHEBI:29806"/>
        <dbReference type="ChEBI" id="CHEBI:30031"/>
        <dbReference type="ChEBI" id="CHEBI:132124"/>
        <dbReference type="EC" id="1.3.5.1"/>
    </reaction>
</comment>
<evidence type="ECO:0000256" key="8">
    <source>
        <dbReference type="ARBA" id="ARBA00012792"/>
    </source>
</evidence>
<dbReference type="GO" id="GO:0046872">
    <property type="term" value="F:metal ion binding"/>
    <property type="evidence" value="ECO:0007669"/>
    <property type="project" value="UniProtKB-KW"/>
</dbReference>
<keyword evidence="17" id="KW-0411">Iron-sulfur</keyword>
<dbReference type="GO" id="GO:0008177">
    <property type="term" value="F:succinate dehydrogenase (quinone) activity"/>
    <property type="evidence" value="ECO:0007669"/>
    <property type="project" value="UniProtKB-EC"/>
</dbReference>
<dbReference type="PANTHER" id="PTHR11921:SF40">
    <property type="entry name" value="SUCCINATE DEHYDROGENASE [UBIQUINONE] IRON-SULFUR SUBUNIT 3, MITOCHONDRIAL"/>
    <property type="match status" value="1"/>
</dbReference>
<keyword evidence="9" id="KW-0813">Transport</keyword>
<comment type="cofactor">
    <cofactor evidence="1">
        <name>[3Fe-4S] cluster</name>
        <dbReference type="ChEBI" id="CHEBI:21137"/>
    </cofactor>
</comment>
<proteinExistence type="inferred from homology"/>
<evidence type="ECO:0000256" key="21">
    <source>
        <dbReference type="ARBA" id="ARBA00049220"/>
    </source>
</evidence>
<keyword evidence="11" id="KW-0816">Tricarboxylic acid cycle</keyword>
<dbReference type="InterPro" id="IPR004489">
    <property type="entry name" value="Succ_DH/fum_Rdtase_Fe-S"/>
</dbReference>
<dbReference type="InterPro" id="IPR025192">
    <property type="entry name" value="Succ_DH/fum_Rdtase_N"/>
</dbReference>
<accession>A0AAP0BXQ5</accession>
<keyword evidence="10" id="KW-0004">4Fe-4S</keyword>
<keyword evidence="16" id="KW-0408">Iron</keyword>
<dbReference type="AlphaFoldDB" id="A0AAP0BXQ5"/>
<dbReference type="InterPro" id="IPR017896">
    <property type="entry name" value="4Fe4S_Fe-S-bd"/>
</dbReference>
<dbReference type="GO" id="GO:0051538">
    <property type="term" value="F:3 iron, 4 sulfur cluster binding"/>
    <property type="evidence" value="ECO:0007669"/>
    <property type="project" value="UniProtKB-KW"/>
</dbReference>
<evidence type="ECO:0000256" key="6">
    <source>
        <dbReference type="ARBA" id="ARBA00009433"/>
    </source>
</evidence>
<keyword evidence="18" id="KW-0003">3Fe-4S</keyword>
<dbReference type="GO" id="GO:0005743">
    <property type="term" value="C:mitochondrial inner membrane"/>
    <property type="evidence" value="ECO:0007669"/>
    <property type="project" value="UniProtKB-SubCell"/>
</dbReference>
<evidence type="ECO:0000256" key="10">
    <source>
        <dbReference type="ARBA" id="ARBA00022485"/>
    </source>
</evidence>
<reference evidence="23 24" key="1">
    <citation type="journal article" date="2022" name="Nat. Plants">
        <title>Genomes of leafy and leafless Platanthera orchids illuminate the evolution of mycoheterotrophy.</title>
        <authorList>
            <person name="Li M.H."/>
            <person name="Liu K.W."/>
            <person name="Li Z."/>
            <person name="Lu H.C."/>
            <person name="Ye Q.L."/>
            <person name="Zhang D."/>
            <person name="Wang J.Y."/>
            <person name="Li Y.F."/>
            <person name="Zhong Z.M."/>
            <person name="Liu X."/>
            <person name="Yu X."/>
            <person name="Liu D.K."/>
            <person name="Tu X.D."/>
            <person name="Liu B."/>
            <person name="Hao Y."/>
            <person name="Liao X.Y."/>
            <person name="Jiang Y.T."/>
            <person name="Sun W.H."/>
            <person name="Chen J."/>
            <person name="Chen Y.Q."/>
            <person name="Ai Y."/>
            <person name="Zhai J.W."/>
            <person name="Wu S.S."/>
            <person name="Zhou Z."/>
            <person name="Hsiao Y.Y."/>
            <person name="Wu W.L."/>
            <person name="Chen Y.Y."/>
            <person name="Lin Y.F."/>
            <person name="Hsu J.L."/>
            <person name="Li C.Y."/>
            <person name="Wang Z.W."/>
            <person name="Zhao X."/>
            <person name="Zhong W.Y."/>
            <person name="Ma X.K."/>
            <person name="Ma L."/>
            <person name="Huang J."/>
            <person name="Chen G.Z."/>
            <person name="Huang M.Z."/>
            <person name="Huang L."/>
            <person name="Peng D.H."/>
            <person name="Luo Y.B."/>
            <person name="Zou S.Q."/>
            <person name="Chen S.P."/>
            <person name="Lan S."/>
            <person name="Tsai W.C."/>
            <person name="Van de Peer Y."/>
            <person name="Liu Z.J."/>
        </authorList>
    </citation>
    <scope>NUCLEOTIDE SEQUENCE [LARGE SCALE GENOMIC DNA]</scope>
    <source>
        <strain evidence="23">Lor287</strain>
    </source>
</reference>
<evidence type="ECO:0000256" key="1">
    <source>
        <dbReference type="ARBA" id="ARBA00001927"/>
    </source>
</evidence>
<dbReference type="EC" id="1.3.5.1" evidence="8"/>
<dbReference type="InterPro" id="IPR006058">
    <property type="entry name" value="2Fe2S_fd_BS"/>
</dbReference>
<dbReference type="PROSITE" id="PS00198">
    <property type="entry name" value="4FE4S_FER_1"/>
    <property type="match status" value="1"/>
</dbReference>
<evidence type="ECO:0000313" key="24">
    <source>
        <dbReference type="Proteomes" id="UP001418222"/>
    </source>
</evidence>
<dbReference type="PANTHER" id="PTHR11921">
    <property type="entry name" value="SUCCINATE DEHYDROGENASE IRON-SULFUR PROTEIN"/>
    <property type="match status" value="1"/>
</dbReference>
<evidence type="ECO:0000256" key="16">
    <source>
        <dbReference type="ARBA" id="ARBA00023004"/>
    </source>
</evidence>
<dbReference type="GO" id="GO:0045273">
    <property type="term" value="C:respiratory chain complex II (succinate dehydrogenase)"/>
    <property type="evidence" value="ECO:0007669"/>
    <property type="project" value="UniProtKB-ARBA"/>
</dbReference>
<keyword evidence="15" id="KW-0560">Oxidoreductase</keyword>
<comment type="pathway">
    <text evidence="5">Carbohydrate metabolism; tricarboxylic acid cycle; fumarate from succinate (eukaryal route): step 1/1.</text>
</comment>
<dbReference type="Gene3D" id="1.10.1060.10">
    <property type="entry name" value="Alpha-helical ferredoxin"/>
    <property type="match status" value="1"/>
</dbReference>
<dbReference type="GO" id="GO:0009055">
    <property type="term" value="F:electron transfer activity"/>
    <property type="evidence" value="ECO:0007669"/>
    <property type="project" value="InterPro"/>
</dbReference>
<comment type="subunit">
    <text evidence="7">Component of complex II composed of eight subunits in plants: four classical SDH subunits SDH1, SDH2, SDH3 and SDH4 (a flavoprotein (FP), an iron-sulfur protein (IP), and a cytochrome b composed of a large and a small subunit.), as well as four subunits unknown in mitochondria from bacteria and heterotrophic eukaryotes.</text>
</comment>
<dbReference type="SUPFAM" id="SSF54292">
    <property type="entry name" value="2Fe-2S ferredoxin-like"/>
    <property type="match status" value="1"/>
</dbReference>
<sequence>MWRKRQPCMNWFKQGVEKVESIIKGSGSTVKFPTLKGHPNAREYAEEMVRSFSKLSPEKKKLKEFKIYRWSQDFQAKKPLLHSYHVDLSTCGPMVLDVLQKIKGEQDSTLSFRRSCREGICGSCSMNIDGNNALACLKANIMIDRVFTRVNRSIEPWLKTRKRPENYREHLQSPRDRKKLDGLYECILCACCSTACPAYWWNQEKFLGPAALLNAYRWFSDSRDEYTEERLQALTEDEDVMYRCRNIKNCTAACPKSLNPAKAISMMRTMHMLNRKH</sequence>
<dbReference type="SUPFAM" id="SSF46548">
    <property type="entry name" value="alpha-helical ferredoxin"/>
    <property type="match status" value="1"/>
</dbReference>
<gene>
    <name evidence="23" type="ORF">KSP39_PZI002999</name>
</gene>
<comment type="function">
    <text evidence="3">Iron-sulfur protein (IP) subunit of succinate dehydrogenase (SDH) that is involved in complex II of the mitochondrial electron transport chain and is responsible for transferring electrons from succinate to ubiquinone (coenzyme Q).</text>
</comment>
<evidence type="ECO:0000256" key="19">
    <source>
        <dbReference type="ARBA" id="ARBA00033304"/>
    </source>
</evidence>
<keyword evidence="12" id="KW-0001">2Fe-2S</keyword>
<dbReference type="InterPro" id="IPR036010">
    <property type="entry name" value="2Fe-2S_ferredoxin-like_sf"/>
</dbReference>
<evidence type="ECO:0000256" key="2">
    <source>
        <dbReference type="ARBA" id="ARBA00001966"/>
    </source>
</evidence>
<keyword evidence="14" id="KW-0249">Electron transport</keyword>
<evidence type="ECO:0000256" key="17">
    <source>
        <dbReference type="ARBA" id="ARBA00023014"/>
    </source>
</evidence>
<dbReference type="GO" id="GO:0022904">
    <property type="term" value="P:respiratory electron transport chain"/>
    <property type="evidence" value="ECO:0007669"/>
    <property type="project" value="TreeGrafter"/>
</dbReference>
<evidence type="ECO:0000256" key="7">
    <source>
        <dbReference type="ARBA" id="ARBA00011313"/>
    </source>
</evidence>
<dbReference type="GO" id="GO:0051539">
    <property type="term" value="F:4 iron, 4 sulfur cluster binding"/>
    <property type="evidence" value="ECO:0007669"/>
    <property type="project" value="UniProtKB-KW"/>
</dbReference>
<dbReference type="PROSITE" id="PS00197">
    <property type="entry name" value="2FE2S_FER_1"/>
    <property type="match status" value="1"/>
</dbReference>
<dbReference type="InterPro" id="IPR009051">
    <property type="entry name" value="Helical_ferredxn"/>
</dbReference>
<evidence type="ECO:0000256" key="4">
    <source>
        <dbReference type="ARBA" id="ARBA00004443"/>
    </source>
</evidence>
<evidence type="ECO:0000313" key="23">
    <source>
        <dbReference type="EMBL" id="KAK8951889.1"/>
    </source>
</evidence>
<evidence type="ECO:0000256" key="18">
    <source>
        <dbReference type="ARBA" id="ARBA00023291"/>
    </source>
</evidence>
<dbReference type="InterPro" id="IPR012675">
    <property type="entry name" value="Beta-grasp_dom_sf"/>
</dbReference>
<evidence type="ECO:0000256" key="20">
    <source>
        <dbReference type="ARBA" id="ARBA00034078"/>
    </source>
</evidence>
<dbReference type="Pfam" id="PF13085">
    <property type="entry name" value="Fer2_3"/>
    <property type="match status" value="1"/>
</dbReference>
<feature type="domain" description="4Fe-4S ferredoxin-type" evidence="22">
    <location>
        <begin position="176"/>
        <end position="206"/>
    </location>
</feature>
<keyword evidence="13" id="KW-0479">Metal-binding</keyword>
<comment type="caution">
    <text evidence="23">The sequence shown here is derived from an EMBL/GenBank/DDBJ whole genome shotgun (WGS) entry which is preliminary data.</text>
</comment>
<evidence type="ECO:0000256" key="5">
    <source>
        <dbReference type="ARBA" id="ARBA00004788"/>
    </source>
</evidence>
<organism evidence="23 24">
    <name type="scientific">Platanthera zijinensis</name>
    <dbReference type="NCBI Taxonomy" id="2320716"/>
    <lineage>
        <taxon>Eukaryota</taxon>
        <taxon>Viridiplantae</taxon>
        <taxon>Streptophyta</taxon>
        <taxon>Embryophyta</taxon>
        <taxon>Tracheophyta</taxon>
        <taxon>Spermatophyta</taxon>
        <taxon>Magnoliopsida</taxon>
        <taxon>Liliopsida</taxon>
        <taxon>Asparagales</taxon>
        <taxon>Orchidaceae</taxon>
        <taxon>Orchidoideae</taxon>
        <taxon>Orchideae</taxon>
        <taxon>Orchidinae</taxon>
        <taxon>Platanthera</taxon>
    </lineage>
</organism>
<dbReference type="EMBL" id="JBBWWQ010000003">
    <property type="protein sequence ID" value="KAK8951889.1"/>
    <property type="molecule type" value="Genomic_DNA"/>
</dbReference>
<comment type="cofactor">
    <cofactor evidence="2">
        <name>[4Fe-4S] cluster</name>
        <dbReference type="ChEBI" id="CHEBI:49883"/>
    </cofactor>
</comment>
<comment type="cofactor">
    <cofactor evidence="20">
        <name>[2Fe-2S] cluster</name>
        <dbReference type="ChEBI" id="CHEBI:190135"/>
    </cofactor>
</comment>
<evidence type="ECO:0000256" key="15">
    <source>
        <dbReference type="ARBA" id="ARBA00023002"/>
    </source>
</evidence>
<dbReference type="FunFam" id="1.10.1060.10:FF:000001">
    <property type="entry name" value="Succinate dehydrogenase iron-sulfur subunit SdhB"/>
    <property type="match status" value="1"/>
</dbReference>
<evidence type="ECO:0000256" key="13">
    <source>
        <dbReference type="ARBA" id="ARBA00022723"/>
    </source>
</evidence>
<dbReference type="InterPro" id="IPR050573">
    <property type="entry name" value="SDH/FRD_Iron-Sulfur"/>
</dbReference>
<keyword evidence="24" id="KW-1185">Reference proteome</keyword>
<evidence type="ECO:0000256" key="14">
    <source>
        <dbReference type="ARBA" id="ARBA00022982"/>
    </source>
</evidence>
<evidence type="ECO:0000256" key="12">
    <source>
        <dbReference type="ARBA" id="ARBA00022714"/>
    </source>
</evidence>
<evidence type="ECO:0000256" key="3">
    <source>
        <dbReference type="ARBA" id="ARBA00002787"/>
    </source>
</evidence>
<dbReference type="Gene3D" id="3.10.20.30">
    <property type="match status" value="1"/>
</dbReference>
<comment type="subcellular location">
    <subcellularLocation>
        <location evidence="4">Mitochondrion inner membrane</location>
        <topology evidence="4">Peripheral membrane protein</topology>
        <orientation evidence="4">Matrix side</orientation>
    </subcellularLocation>
</comment>
<dbReference type="GO" id="GO:0006099">
    <property type="term" value="P:tricarboxylic acid cycle"/>
    <property type="evidence" value="ECO:0007669"/>
    <property type="project" value="UniProtKB-KW"/>
</dbReference>
<dbReference type="Proteomes" id="UP001418222">
    <property type="component" value="Unassembled WGS sequence"/>
</dbReference>
<dbReference type="InterPro" id="IPR017900">
    <property type="entry name" value="4Fe4S_Fe_S_CS"/>
</dbReference>
<dbReference type="GO" id="GO:0051537">
    <property type="term" value="F:2 iron, 2 sulfur cluster binding"/>
    <property type="evidence" value="ECO:0007669"/>
    <property type="project" value="UniProtKB-KW"/>
</dbReference>